<reference evidence="6 9" key="2">
    <citation type="submission" date="2020-06" db="EMBL/GenBank/DDBJ databases">
        <title>Crossreactivity between MHC class I-restricted antigens from cancer cells and an enterococcal bacteriophage.</title>
        <authorList>
            <person name="Fluckiger A."/>
            <person name="Daillere R."/>
            <person name="Sassi M."/>
            <person name="Cattoir V."/>
            <person name="Kroemer G."/>
            <person name="Zitvogel L."/>
        </authorList>
    </citation>
    <scope>NUCLEOTIDE SEQUENCE [LARGE SCALE GENOMIC DNA]</scope>
    <source>
        <strain evidence="6 9">EG4</strain>
    </source>
</reference>
<keyword evidence="8" id="KW-1185">Reference proteome</keyword>
<evidence type="ECO:0000256" key="2">
    <source>
        <dbReference type="ARBA" id="ARBA00023015"/>
    </source>
</evidence>
<dbReference type="OrthoDB" id="9778774at2"/>
<dbReference type="EMBL" id="UFYW01000001">
    <property type="protein sequence ID" value="STD82238.1"/>
    <property type="molecule type" value="Genomic_DNA"/>
</dbReference>
<evidence type="ECO:0000313" key="8">
    <source>
        <dbReference type="Proteomes" id="UP000254807"/>
    </source>
</evidence>
<evidence type="ECO:0000313" key="7">
    <source>
        <dbReference type="EMBL" id="STD82238.1"/>
    </source>
</evidence>
<dbReference type="PRINTS" id="PR00039">
    <property type="entry name" value="HTHLYSR"/>
</dbReference>
<dbReference type="GO" id="GO:0003700">
    <property type="term" value="F:DNA-binding transcription factor activity"/>
    <property type="evidence" value="ECO:0007669"/>
    <property type="project" value="InterPro"/>
</dbReference>
<dbReference type="InterPro" id="IPR036390">
    <property type="entry name" value="WH_DNA-bd_sf"/>
</dbReference>
<evidence type="ECO:0000256" key="3">
    <source>
        <dbReference type="ARBA" id="ARBA00023125"/>
    </source>
</evidence>
<dbReference type="Proteomes" id="UP000571857">
    <property type="component" value="Unassembled WGS sequence"/>
</dbReference>
<dbReference type="PROSITE" id="PS50931">
    <property type="entry name" value="HTH_LYSR"/>
    <property type="match status" value="1"/>
</dbReference>
<dbReference type="InterPro" id="IPR036388">
    <property type="entry name" value="WH-like_DNA-bd_sf"/>
</dbReference>
<dbReference type="InterPro" id="IPR000847">
    <property type="entry name" value="LysR_HTH_N"/>
</dbReference>
<dbReference type="InterPro" id="IPR050950">
    <property type="entry name" value="HTH-type_LysR_regulators"/>
</dbReference>
<dbReference type="PANTHER" id="PTHR30419:SF8">
    <property type="entry name" value="NITROGEN ASSIMILATION TRANSCRIPTIONAL ACTIVATOR-RELATED"/>
    <property type="match status" value="1"/>
</dbReference>
<reference evidence="7 8" key="1">
    <citation type="submission" date="2018-06" db="EMBL/GenBank/DDBJ databases">
        <authorList>
            <consortium name="Pathogen Informatics"/>
            <person name="Doyle S."/>
        </authorList>
    </citation>
    <scope>NUCLEOTIDE SEQUENCE [LARGE SCALE GENOMIC DNA]</scope>
    <source>
        <strain evidence="7 8">NCTC12360</strain>
    </source>
</reference>
<dbReference type="CDD" id="cd05466">
    <property type="entry name" value="PBP2_LTTR_substrate"/>
    <property type="match status" value="1"/>
</dbReference>
<dbReference type="Proteomes" id="UP000254807">
    <property type="component" value="Unassembled WGS sequence"/>
</dbReference>
<dbReference type="PANTHER" id="PTHR30419">
    <property type="entry name" value="HTH-TYPE TRANSCRIPTIONAL REGULATOR YBHD"/>
    <property type="match status" value="1"/>
</dbReference>
<evidence type="ECO:0000256" key="1">
    <source>
        <dbReference type="ARBA" id="ARBA00009437"/>
    </source>
</evidence>
<comment type="similarity">
    <text evidence="1">Belongs to the LysR transcriptional regulatory family.</text>
</comment>
<dbReference type="Gene3D" id="3.40.190.290">
    <property type="match status" value="1"/>
</dbReference>
<dbReference type="SUPFAM" id="SSF53850">
    <property type="entry name" value="Periplasmic binding protein-like II"/>
    <property type="match status" value="1"/>
</dbReference>
<dbReference type="GeneID" id="93224329"/>
<sequence length="304" mass="34619">MSLKDSHLMLQYIDTLLKYNNYTKAAKDLFISQPYLTQAIKKVEQELGTAIIIRQSGVLHLTEAGKIYYQYLETLETASAKFRHRLLRYTSPETKTLRLGILPSLGSFLLPLFLPDYLAEHQDVTVFLREDLPKHNEKRLLSNQLDFFVGQNPETISPNLTTYATKSENYFAIIPPISPLYQANKKFLSQDSVSMKELLQSPLILTTSGSAIRRQIDQLLKKYKVEPTILVESSNIYTAAALAENNLGLAIVPESVLQAATMTPFNLYPIPEEMLTLNYFIAHQAERPLSIADQNLIRYFLEKV</sequence>
<evidence type="ECO:0000256" key="4">
    <source>
        <dbReference type="ARBA" id="ARBA00023163"/>
    </source>
</evidence>
<organism evidence="7 8">
    <name type="scientific">Enterococcus gallinarum</name>
    <dbReference type="NCBI Taxonomy" id="1353"/>
    <lineage>
        <taxon>Bacteria</taxon>
        <taxon>Bacillati</taxon>
        <taxon>Bacillota</taxon>
        <taxon>Bacilli</taxon>
        <taxon>Lactobacillales</taxon>
        <taxon>Enterococcaceae</taxon>
        <taxon>Enterococcus</taxon>
    </lineage>
</organism>
<accession>A0A376H1G0</accession>
<evidence type="ECO:0000313" key="9">
    <source>
        <dbReference type="Proteomes" id="UP000571857"/>
    </source>
</evidence>
<keyword evidence="4" id="KW-0804">Transcription</keyword>
<proteinExistence type="inferred from homology"/>
<dbReference type="RefSeq" id="WP_041120131.1">
    <property type="nucleotide sequence ID" value="NZ_CAKOCH010000005.1"/>
</dbReference>
<dbReference type="InterPro" id="IPR005119">
    <property type="entry name" value="LysR_subst-bd"/>
</dbReference>
<evidence type="ECO:0000259" key="5">
    <source>
        <dbReference type="PROSITE" id="PS50931"/>
    </source>
</evidence>
<dbReference type="Pfam" id="PF00126">
    <property type="entry name" value="HTH_1"/>
    <property type="match status" value="1"/>
</dbReference>
<dbReference type="AlphaFoldDB" id="A0A376H1G0"/>
<feature type="domain" description="HTH lysR-type" evidence="5">
    <location>
        <begin position="1"/>
        <end position="62"/>
    </location>
</feature>
<keyword evidence="2" id="KW-0805">Transcription regulation</keyword>
<gene>
    <name evidence="7" type="primary">cynR_1</name>
    <name evidence="6" type="ORF">HWH42_14295</name>
    <name evidence="7" type="ORF">NCTC12360_00659</name>
</gene>
<name>A0A376H1G0_ENTGA</name>
<dbReference type="Pfam" id="PF03466">
    <property type="entry name" value="LysR_substrate"/>
    <property type="match status" value="1"/>
</dbReference>
<dbReference type="SUPFAM" id="SSF46785">
    <property type="entry name" value="Winged helix' DNA-binding domain"/>
    <property type="match status" value="1"/>
</dbReference>
<dbReference type="Gene3D" id="1.10.10.10">
    <property type="entry name" value="Winged helix-like DNA-binding domain superfamily/Winged helix DNA-binding domain"/>
    <property type="match status" value="1"/>
</dbReference>
<dbReference type="GO" id="GO:0005829">
    <property type="term" value="C:cytosol"/>
    <property type="evidence" value="ECO:0007669"/>
    <property type="project" value="TreeGrafter"/>
</dbReference>
<dbReference type="GO" id="GO:0003677">
    <property type="term" value="F:DNA binding"/>
    <property type="evidence" value="ECO:0007669"/>
    <property type="project" value="UniProtKB-KW"/>
</dbReference>
<dbReference type="EMBL" id="JABXJK010000075">
    <property type="protein sequence ID" value="MBA0973738.1"/>
    <property type="molecule type" value="Genomic_DNA"/>
</dbReference>
<evidence type="ECO:0000313" key="6">
    <source>
        <dbReference type="EMBL" id="MBA0973738.1"/>
    </source>
</evidence>
<protein>
    <submittedName>
        <fullName evidence="7">LysR family transcriptional regulator</fullName>
    </submittedName>
</protein>
<keyword evidence="3" id="KW-0238">DNA-binding</keyword>